<organism evidence="13 14">
    <name type="scientific">Veillonella magna</name>
    <dbReference type="NCBI Taxonomy" id="464322"/>
    <lineage>
        <taxon>Bacteria</taxon>
        <taxon>Bacillati</taxon>
        <taxon>Bacillota</taxon>
        <taxon>Negativicutes</taxon>
        <taxon>Veillonellales</taxon>
        <taxon>Veillonellaceae</taxon>
        <taxon>Veillonella</taxon>
    </lineage>
</organism>
<keyword evidence="11" id="KW-1003">Cell membrane</keyword>
<dbReference type="PANTHER" id="PTHR48085:SF5">
    <property type="entry name" value="CADMIUM_ZINC-TRANSPORTING ATPASE HMA4-RELATED"/>
    <property type="match status" value="1"/>
</dbReference>
<feature type="transmembrane region" description="Helical" evidence="11">
    <location>
        <begin position="342"/>
        <end position="368"/>
    </location>
</feature>
<dbReference type="Pfam" id="PF00403">
    <property type="entry name" value="HMA"/>
    <property type="match status" value="1"/>
</dbReference>
<evidence type="ECO:0000256" key="10">
    <source>
        <dbReference type="ARBA" id="ARBA00049338"/>
    </source>
</evidence>
<dbReference type="InterPro" id="IPR023298">
    <property type="entry name" value="ATPase_P-typ_TM_dom_sf"/>
</dbReference>
<dbReference type="InterPro" id="IPR008250">
    <property type="entry name" value="ATPase_P-typ_transduc_dom_A_sf"/>
</dbReference>
<dbReference type="InterPro" id="IPR059000">
    <property type="entry name" value="ATPase_P-type_domA"/>
</dbReference>
<dbReference type="Gene3D" id="2.70.150.10">
    <property type="entry name" value="Calcium-transporting ATPase, cytoplasmic transduction domain A"/>
    <property type="match status" value="1"/>
</dbReference>
<evidence type="ECO:0000313" key="13">
    <source>
        <dbReference type="EMBL" id="MBM6912570.1"/>
    </source>
</evidence>
<keyword evidence="4 11" id="KW-0812">Transmembrane</keyword>
<dbReference type="PRINTS" id="PR00941">
    <property type="entry name" value="CDATPASE"/>
</dbReference>
<accession>A0ABS2GFR0</accession>
<dbReference type="RefSeq" id="WP_205087671.1">
    <property type="nucleotide sequence ID" value="NZ_JACJLA010000006.1"/>
</dbReference>
<dbReference type="InterPro" id="IPR051014">
    <property type="entry name" value="Cation_Transport_ATPase_IB"/>
</dbReference>
<dbReference type="Proteomes" id="UP000707138">
    <property type="component" value="Unassembled WGS sequence"/>
</dbReference>
<dbReference type="InterPro" id="IPR036163">
    <property type="entry name" value="HMA_dom_sf"/>
</dbReference>
<feature type="transmembrane region" description="Helical" evidence="11">
    <location>
        <begin position="314"/>
        <end position="336"/>
    </location>
</feature>
<keyword evidence="14" id="KW-1185">Reference proteome</keyword>
<feature type="transmembrane region" description="Helical" evidence="11">
    <location>
        <begin position="117"/>
        <end position="135"/>
    </location>
</feature>
<dbReference type="NCBIfam" id="TIGR01494">
    <property type="entry name" value="ATPase_P-type"/>
    <property type="match status" value="1"/>
</dbReference>
<dbReference type="NCBIfam" id="TIGR01512">
    <property type="entry name" value="ATPase-IB2_Cd"/>
    <property type="match status" value="1"/>
</dbReference>
<evidence type="ECO:0000256" key="5">
    <source>
        <dbReference type="ARBA" id="ARBA00022741"/>
    </source>
</evidence>
<evidence type="ECO:0000256" key="8">
    <source>
        <dbReference type="ARBA" id="ARBA00023136"/>
    </source>
</evidence>
<dbReference type="InterPro" id="IPR023214">
    <property type="entry name" value="HAD_sf"/>
</dbReference>
<evidence type="ECO:0000256" key="11">
    <source>
        <dbReference type="RuleBase" id="RU362081"/>
    </source>
</evidence>
<dbReference type="NCBIfam" id="TIGR01525">
    <property type="entry name" value="ATPase-IB_hvy"/>
    <property type="match status" value="1"/>
</dbReference>
<feature type="transmembrane region" description="Helical" evidence="11">
    <location>
        <begin position="91"/>
        <end position="110"/>
    </location>
</feature>
<dbReference type="SUPFAM" id="SSF81665">
    <property type="entry name" value="Calcium ATPase, transmembrane domain M"/>
    <property type="match status" value="1"/>
</dbReference>
<keyword evidence="6 11" id="KW-0067">ATP-binding</keyword>
<feature type="transmembrane region" description="Helical" evidence="11">
    <location>
        <begin position="645"/>
        <end position="666"/>
    </location>
</feature>
<evidence type="ECO:0000256" key="4">
    <source>
        <dbReference type="ARBA" id="ARBA00022692"/>
    </source>
</evidence>
<evidence type="ECO:0000256" key="6">
    <source>
        <dbReference type="ARBA" id="ARBA00022840"/>
    </source>
</evidence>
<dbReference type="InterPro" id="IPR018303">
    <property type="entry name" value="ATPase_P-typ_P_site"/>
</dbReference>
<dbReference type="SUPFAM" id="SSF56784">
    <property type="entry name" value="HAD-like"/>
    <property type="match status" value="1"/>
</dbReference>
<dbReference type="CDD" id="cd00371">
    <property type="entry name" value="HMA"/>
    <property type="match status" value="1"/>
</dbReference>
<evidence type="ECO:0000256" key="1">
    <source>
        <dbReference type="ARBA" id="ARBA00004141"/>
    </source>
</evidence>
<feature type="domain" description="HMA" evidence="12">
    <location>
        <begin position="1"/>
        <end position="68"/>
    </location>
</feature>
<keyword evidence="8 11" id="KW-0472">Membrane</keyword>
<sequence>MEHIYVLKNLTCANCAAKIEDRIRALPDVEAADFAIGTQQLRVRGRQVDTPVFKDTVQAICDATEDGVVVEPFVRTPKGSEEEEHHHDSSLTAIIIGAIVMAVTGFTDWIPETAERIVLVLTYLLLGWRVLWGAVKNIVGGQIFDENFLMAIATIGAMAIGEYPEAAGVMLFFQIGSYFEEHATERSRSAIMEAVDMRPEEVRLVNADGSVTVTAPDTVRIGDLVEVRAGDRIPLDGTVVEGETRIDTAPVTGEPVPISAGPGTAILSGCVNESGRIVVRVDKELSESMVTRILDAVEHAAASKPRIDRFITRFARIYTPIVVALAVLTAVIPSLITGQWEYWIYTALTFLVISCPCALVLSVPLAFFAGIGRASKEGILFKGGASIEAMRAITAVALDKTGTVTTGRFAVQSVEGTKAWDELTVLGYAASLEASSTHPIALSISEEAKARHIQAQPVENLQELSGRGMVGTVEGKRILLGNRRLLDEEGITGYPQAPSAYGSEVLMAVDGSYAGSISIADSLKEDTVEAVAGLRRRGLETVMLTGDNWESANYIANEAGIQTVRAELLPEDKLQEMAQLRREFGPVMFVGDGINDAPVLAGADVGGAMGTGADAAIEAADVVYMRPGIGSVLKSFSIASSTLSIAWQNVVIALGIKIAIMILGLVGYANMWLAVFADTGVSMICILNSIRILYRKA</sequence>
<dbReference type="PROSITE" id="PS50846">
    <property type="entry name" value="HMA_2"/>
    <property type="match status" value="1"/>
</dbReference>
<dbReference type="SUPFAM" id="SSF81653">
    <property type="entry name" value="Calcium ATPase, transduction domain A"/>
    <property type="match status" value="1"/>
</dbReference>
<evidence type="ECO:0000313" key="14">
    <source>
        <dbReference type="Proteomes" id="UP000707138"/>
    </source>
</evidence>
<dbReference type="InterPro" id="IPR027256">
    <property type="entry name" value="P-typ_ATPase_IB"/>
</dbReference>
<dbReference type="PROSITE" id="PS01229">
    <property type="entry name" value="COF_2"/>
    <property type="match status" value="1"/>
</dbReference>
<evidence type="ECO:0000256" key="9">
    <source>
        <dbReference type="ARBA" id="ARBA00039103"/>
    </source>
</evidence>
<name>A0ABS2GFR0_9FIRM</name>
<feature type="transmembrane region" description="Helical" evidence="11">
    <location>
        <begin position="672"/>
        <end position="694"/>
    </location>
</feature>
<dbReference type="Gene3D" id="3.30.70.100">
    <property type="match status" value="1"/>
</dbReference>
<evidence type="ECO:0000256" key="7">
    <source>
        <dbReference type="ARBA" id="ARBA00022989"/>
    </source>
</evidence>
<dbReference type="Pfam" id="PF00702">
    <property type="entry name" value="Hydrolase"/>
    <property type="match status" value="1"/>
</dbReference>
<keyword evidence="5 11" id="KW-0547">Nucleotide-binding</keyword>
<dbReference type="PRINTS" id="PR00119">
    <property type="entry name" value="CATATPASE"/>
</dbReference>
<dbReference type="EMBL" id="JACJLA010000006">
    <property type="protein sequence ID" value="MBM6912570.1"/>
    <property type="molecule type" value="Genomic_DNA"/>
</dbReference>
<dbReference type="InterPro" id="IPR036412">
    <property type="entry name" value="HAD-like_sf"/>
</dbReference>
<protein>
    <recommendedName>
        <fullName evidence="9">Cd(2+)-exporting ATPase</fullName>
        <ecNumber evidence="9">7.2.2.21</ecNumber>
    </recommendedName>
</protein>
<comment type="subcellular location">
    <subcellularLocation>
        <location evidence="11">Cell membrane</location>
    </subcellularLocation>
    <subcellularLocation>
        <location evidence="1">Membrane</location>
        <topology evidence="1">Multi-pass membrane protein</topology>
    </subcellularLocation>
</comment>
<dbReference type="PANTHER" id="PTHR48085">
    <property type="entry name" value="CADMIUM/ZINC-TRANSPORTING ATPASE HMA2-RELATED"/>
    <property type="match status" value="1"/>
</dbReference>
<comment type="catalytic activity">
    <reaction evidence="10">
        <text>Cd(2+)(in) + ATP + H2O = Cd(2+)(out) + ADP + phosphate + H(+)</text>
        <dbReference type="Rhea" id="RHEA:12132"/>
        <dbReference type="ChEBI" id="CHEBI:15377"/>
        <dbReference type="ChEBI" id="CHEBI:15378"/>
        <dbReference type="ChEBI" id="CHEBI:30616"/>
        <dbReference type="ChEBI" id="CHEBI:43474"/>
        <dbReference type="ChEBI" id="CHEBI:48775"/>
        <dbReference type="ChEBI" id="CHEBI:456216"/>
        <dbReference type="EC" id="7.2.2.21"/>
    </reaction>
</comment>
<gene>
    <name evidence="13" type="primary">cadA</name>
    <name evidence="13" type="ORF">H6A01_04435</name>
</gene>
<dbReference type="Gene3D" id="3.40.1110.10">
    <property type="entry name" value="Calcium-transporting ATPase, cytoplasmic domain N"/>
    <property type="match status" value="1"/>
</dbReference>
<dbReference type="PROSITE" id="PS00154">
    <property type="entry name" value="ATPASE_E1_E2"/>
    <property type="match status" value="1"/>
</dbReference>
<keyword evidence="11" id="KW-0479">Metal-binding</keyword>
<dbReference type="EC" id="7.2.2.21" evidence="9"/>
<keyword evidence="3" id="KW-0104">Cadmium</keyword>
<dbReference type="InterPro" id="IPR006121">
    <property type="entry name" value="HMA_dom"/>
</dbReference>
<dbReference type="Gene3D" id="3.40.50.1000">
    <property type="entry name" value="HAD superfamily/HAD-like"/>
    <property type="match status" value="1"/>
</dbReference>
<keyword evidence="7 11" id="KW-1133">Transmembrane helix</keyword>
<reference evidence="13 14" key="1">
    <citation type="journal article" date="2021" name="Sci. Rep.">
        <title>The distribution of antibiotic resistance genes in chicken gut microbiota commensals.</title>
        <authorList>
            <person name="Juricova H."/>
            <person name="Matiasovicova J."/>
            <person name="Kubasova T."/>
            <person name="Cejkova D."/>
            <person name="Rychlik I."/>
        </authorList>
    </citation>
    <scope>NUCLEOTIDE SEQUENCE [LARGE SCALE GENOMIC DNA]</scope>
    <source>
        <strain evidence="13 14">An537</strain>
    </source>
</reference>
<comment type="caution">
    <text evidence="13">The sequence shown here is derived from an EMBL/GenBank/DDBJ whole genome shotgun (WGS) entry which is preliminary data.</text>
</comment>
<dbReference type="InterPro" id="IPR001757">
    <property type="entry name" value="P_typ_ATPase"/>
</dbReference>
<dbReference type="InterPro" id="IPR023299">
    <property type="entry name" value="ATPase_P-typ_cyto_dom_N"/>
</dbReference>
<proteinExistence type="inferred from homology"/>
<dbReference type="Pfam" id="PF00122">
    <property type="entry name" value="E1-E2_ATPase"/>
    <property type="match status" value="1"/>
</dbReference>
<evidence type="ECO:0000259" key="12">
    <source>
        <dbReference type="PROSITE" id="PS50846"/>
    </source>
</evidence>
<evidence type="ECO:0000256" key="3">
    <source>
        <dbReference type="ARBA" id="ARBA00022539"/>
    </source>
</evidence>
<dbReference type="SUPFAM" id="SSF55008">
    <property type="entry name" value="HMA, heavy metal-associated domain"/>
    <property type="match status" value="1"/>
</dbReference>
<evidence type="ECO:0000256" key="2">
    <source>
        <dbReference type="ARBA" id="ARBA00006024"/>
    </source>
</evidence>
<feature type="transmembrane region" description="Helical" evidence="11">
    <location>
        <begin position="147"/>
        <end position="173"/>
    </location>
</feature>
<comment type="similarity">
    <text evidence="2 11">Belongs to the cation transport ATPase (P-type) (TC 3.A.3) family. Type IB subfamily.</text>
</comment>